<dbReference type="InterPro" id="IPR021005">
    <property type="entry name" value="Znf_CGNR"/>
</dbReference>
<dbReference type="Gene3D" id="1.10.3300.10">
    <property type="entry name" value="Jann2411-like domain"/>
    <property type="match status" value="1"/>
</dbReference>
<dbReference type="Proteomes" id="UP001225356">
    <property type="component" value="Unassembled WGS sequence"/>
</dbReference>
<evidence type="ECO:0000259" key="1">
    <source>
        <dbReference type="Pfam" id="PF11706"/>
    </source>
</evidence>
<feature type="domain" description="Zinc finger CGNR" evidence="1">
    <location>
        <begin position="4"/>
        <end position="40"/>
    </location>
</feature>
<organism evidence="2 3">
    <name type="scientific">Streptosporangium lutulentum</name>
    <dbReference type="NCBI Taxonomy" id="1461250"/>
    <lineage>
        <taxon>Bacteria</taxon>
        <taxon>Bacillati</taxon>
        <taxon>Actinomycetota</taxon>
        <taxon>Actinomycetes</taxon>
        <taxon>Streptosporangiales</taxon>
        <taxon>Streptosporangiaceae</taxon>
        <taxon>Streptosporangium</taxon>
    </lineage>
</organism>
<name>A0ABT9Q5Z7_9ACTN</name>
<dbReference type="EMBL" id="JAUSQU010000001">
    <property type="protein sequence ID" value="MDP9841773.1"/>
    <property type="molecule type" value="Genomic_DNA"/>
</dbReference>
<proteinExistence type="predicted"/>
<dbReference type="RefSeq" id="WP_307555376.1">
    <property type="nucleotide sequence ID" value="NZ_JAUSQU010000001.1"/>
</dbReference>
<protein>
    <submittedName>
        <fullName evidence="2">RNA-binding Zn ribbon-like protein</fullName>
    </submittedName>
</protein>
<evidence type="ECO:0000313" key="2">
    <source>
        <dbReference type="EMBL" id="MDP9841773.1"/>
    </source>
</evidence>
<dbReference type="InterPro" id="IPR023286">
    <property type="entry name" value="ABATE_dom_sf"/>
</dbReference>
<accession>A0ABT9Q5Z7</accession>
<dbReference type="SUPFAM" id="SSF160904">
    <property type="entry name" value="Jann2411-like"/>
    <property type="match status" value="1"/>
</dbReference>
<sequence length="41" mass="4871">MFDRPGCGMAYVDTSRNGRRRFRTTRCANRVYVADHRSRHP</sequence>
<dbReference type="Pfam" id="PF11706">
    <property type="entry name" value="zf-CGNR"/>
    <property type="match status" value="1"/>
</dbReference>
<keyword evidence="3" id="KW-1185">Reference proteome</keyword>
<gene>
    <name evidence="2" type="ORF">J2853_000984</name>
</gene>
<reference evidence="2 3" key="1">
    <citation type="submission" date="2023-07" db="EMBL/GenBank/DDBJ databases">
        <title>Sequencing the genomes of 1000 actinobacteria strains.</title>
        <authorList>
            <person name="Klenk H.-P."/>
        </authorList>
    </citation>
    <scope>NUCLEOTIDE SEQUENCE [LARGE SCALE GENOMIC DNA]</scope>
    <source>
        <strain evidence="2 3">DSM 46740</strain>
    </source>
</reference>
<evidence type="ECO:0000313" key="3">
    <source>
        <dbReference type="Proteomes" id="UP001225356"/>
    </source>
</evidence>
<comment type="caution">
    <text evidence="2">The sequence shown here is derived from an EMBL/GenBank/DDBJ whole genome shotgun (WGS) entry which is preliminary data.</text>
</comment>